<organism evidence="1 2">
    <name type="scientific">Vermiconidia calcicola</name>
    <dbReference type="NCBI Taxonomy" id="1690605"/>
    <lineage>
        <taxon>Eukaryota</taxon>
        <taxon>Fungi</taxon>
        <taxon>Dikarya</taxon>
        <taxon>Ascomycota</taxon>
        <taxon>Pezizomycotina</taxon>
        <taxon>Dothideomycetes</taxon>
        <taxon>Dothideomycetidae</taxon>
        <taxon>Mycosphaerellales</taxon>
        <taxon>Extremaceae</taxon>
        <taxon>Vermiconidia</taxon>
    </lineage>
</organism>
<dbReference type="EC" id="2.3.1.1" evidence="1"/>
<comment type="caution">
    <text evidence="1">The sequence shown here is derived from an EMBL/GenBank/DDBJ whole genome shotgun (WGS) entry which is preliminary data.</text>
</comment>
<gene>
    <name evidence="1" type="primary">ARG2_1</name>
    <name evidence="1" type="ORF">LTR37_013256</name>
</gene>
<evidence type="ECO:0000313" key="1">
    <source>
        <dbReference type="EMBL" id="KAK3705648.1"/>
    </source>
</evidence>
<keyword evidence="2" id="KW-1185">Reference proteome</keyword>
<reference evidence="1" key="1">
    <citation type="submission" date="2023-07" db="EMBL/GenBank/DDBJ databases">
        <title>Black Yeasts Isolated from many extreme environments.</title>
        <authorList>
            <person name="Coleine C."/>
            <person name="Stajich J.E."/>
            <person name="Selbmann L."/>
        </authorList>
    </citation>
    <scope>NUCLEOTIDE SEQUENCE</scope>
    <source>
        <strain evidence="1">CCFEE 5714</strain>
    </source>
</reference>
<evidence type="ECO:0000313" key="2">
    <source>
        <dbReference type="Proteomes" id="UP001281147"/>
    </source>
</evidence>
<sequence>MTTSTLAFGKASASGSLKLSTLSKRKTAINTTCLKRFGYSTAPAPAPPSSTANNGAKPTADPATQRELFVNVLNANATKRDAKQYLARFDTPKKKGATLSPLQEERNARHRQDQDRLERIGVNLGALYAPARAIAETPQFNRETVDEKASAATPRIHVALVYLRALETLDENTLEGVALTLSQLVKLDMRILAVLDCGSSAAGLKDVKKFVTEHGERLVKAIGKYSPEGARVVSGAIETPDQDDKDHALHGKTLQPASVSISDLLMGPLRRSVIPLVPTLAYTSTGRQVHTSGSDIMIALSSLLSGLPTDRSHGTESVETSLDRIIVLDAVGGIPSKARGDGAHVFVNLEQEFDDIQSELEQYGREQADDEHRTTTDVYAQHRSNLSMVQKCLAMLPSASSALIITPQEAASSSLQQSSDESTIGAGTRRQKNILIHNLLTNKPGISSSLPVARMPSTTGSDTKATAMPHATLLKRGMPLTIISAIDRSSALGWQPHSTGTTTLDLETDSRIDLPRLVHLIEDSFRRKLDVRHYLNRIKNRTAGLIIAGSYEGAAILTWETPPGGAPASRLVPYLDKFAVLSSSQGSSGVADIVFQSMVRTCFPDEQSGE</sequence>
<keyword evidence="1" id="KW-0012">Acyltransferase</keyword>
<accession>A0ACC3MYN8</accession>
<keyword evidence="1" id="KW-0808">Transferase</keyword>
<proteinExistence type="predicted"/>
<protein>
    <submittedName>
        <fullName evidence="1">Amino-acid acetyltransferase, mitochondrial</fullName>
        <ecNumber evidence="1">2.3.1.1</ecNumber>
    </submittedName>
</protein>
<dbReference type="Proteomes" id="UP001281147">
    <property type="component" value="Unassembled WGS sequence"/>
</dbReference>
<name>A0ACC3MYN8_9PEZI</name>
<dbReference type="EMBL" id="JAUTXU010000128">
    <property type="protein sequence ID" value="KAK3705648.1"/>
    <property type="molecule type" value="Genomic_DNA"/>
</dbReference>